<gene>
    <name evidence="3" type="ORF">AXG93_868s1030</name>
</gene>
<evidence type="ECO:0000256" key="2">
    <source>
        <dbReference type="SAM" id="MobiDB-lite"/>
    </source>
</evidence>
<sequence>MHAEKLAKVEARRAKEACIAEDLRGNIAEAKTAEEELRSTIAELTNERDKKFKRAEELTASLAEKIWKHEGDLTDWAMKLADCADISSDDDVTATSDGTALKSSLPQAVDIPRPPL</sequence>
<evidence type="ECO:0000256" key="1">
    <source>
        <dbReference type="SAM" id="Coils"/>
    </source>
</evidence>
<feature type="coiled-coil region" evidence="1">
    <location>
        <begin position="20"/>
        <end position="61"/>
    </location>
</feature>
<organism evidence="3 4">
    <name type="scientific">Marchantia polymorpha subsp. ruderalis</name>
    <dbReference type="NCBI Taxonomy" id="1480154"/>
    <lineage>
        <taxon>Eukaryota</taxon>
        <taxon>Viridiplantae</taxon>
        <taxon>Streptophyta</taxon>
        <taxon>Embryophyta</taxon>
        <taxon>Marchantiophyta</taxon>
        <taxon>Marchantiopsida</taxon>
        <taxon>Marchantiidae</taxon>
        <taxon>Marchantiales</taxon>
        <taxon>Marchantiaceae</taxon>
        <taxon>Marchantia</taxon>
    </lineage>
</organism>
<comment type="caution">
    <text evidence="3">The sequence shown here is derived from an EMBL/GenBank/DDBJ whole genome shotgun (WGS) entry which is preliminary data.</text>
</comment>
<feature type="region of interest" description="Disordered" evidence="2">
    <location>
        <begin position="88"/>
        <end position="116"/>
    </location>
</feature>
<keyword evidence="1" id="KW-0175">Coiled coil</keyword>
<reference evidence="3" key="1">
    <citation type="submission" date="2016-03" db="EMBL/GenBank/DDBJ databases">
        <title>Mechanisms controlling the formation of the plant cell surface in tip-growing cells are functionally conserved among land plants.</title>
        <authorList>
            <person name="Honkanen S."/>
            <person name="Jones V.A."/>
            <person name="Morieri G."/>
            <person name="Champion C."/>
            <person name="Hetherington A.J."/>
            <person name="Kelly S."/>
            <person name="Saint-Marcoux D."/>
            <person name="Proust H."/>
            <person name="Prescott H."/>
            <person name="Dolan L."/>
        </authorList>
    </citation>
    <scope>NUCLEOTIDE SEQUENCE [LARGE SCALE GENOMIC DNA]</scope>
    <source>
        <tissue evidence="3">Whole gametophyte</tissue>
    </source>
</reference>
<evidence type="ECO:0000313" key="3">
    <source>
        <dbReference type="EMBL" id="OAE21266.1"/>
    </source>
</evidence>
<feature type="compositionally biased region" description="Polar residues" evidence="2">
    <location>
        <begin position="93"/>
        <end position="106"/>
    </location>
</feature>
<dbReference type="EMBL" id="LVLJ01003476">
    <property type="protein sequence ID" value="OAE21266.1"/>
    <property type="molecule type" value="Genomic_DNA"/>
</dbReference>
<name>A0A176VN97_MARPO</name>
<dbReference type="AlphaFoldDB" id="A0A176VN97"/>
<evidence type="ECO:0000313" key="4">
    <source>
        <dbReference type="Proteomes" id="UP000077202"/>
    </source>
</evidence>
<protein>
    <submittedName>
        <fullName evidence="3">Uncharacterized protein</fullName>
    </submittedName>
</protein>
<proteinExistence type="predicted"/>
<accession>A0A176VN97</accession>
<dbReference type="Proteomes" id="UP000077202">
    <property type="component" value="Unassembled WGS sequence"/>
</dbReference>
<keyword evidence="4" id="KW-1185">Reference proteome</keyword>